<evidence type="ECO:0000313" key="1">
    <source>
        <dbReference type="EMBL" id="KAA8565113.1"/>
    </source>
</evidence>
<dbReference type="VEuPathDB" id="FungiDB:MFRU_008g00820"/>
<keyword evidence="2" id="KW-1185">Reference proteome</keyword>
<dbReference type="EMBL" id="VICG01000014">
    <property type="protein sequence ID" value="KAA8565113.1"/>
    <property type="molecule type" value="Genomic_DNA"/>
</dbReference>
<gene>
    <name evidence="1" type="ORF">EYC84_010862</name>
</gene>
<sequence>MPTEKDKYSLELCKRRGIRDKPHPIITDSMLLKAMAVRSRSNGYERLVQKNRDFFVTGPLMRCLDGDKYVDDERENENFLIRMQEEFLRVPRGRRSHYRGEIQIRAFWDNVRLLIKTDQEDGEEDNEEAYAQVNEKVKEMANKEPDEDVDEEAKGIESKSKLLFKDFTDEKVKLRPLRLVSET</sequence>
<reference evidence="1 2" key="1">
    <citation type="submission" date="2019-06" db="EMBL/GenBank/DDBJ databases">
        <title>Genome Sequence of the Brown Rot Fungal Pathogen Monilinia fructicola.</title>
        <authorList>
            <person name="De Miccolis Angelini R.M."/>
            <person name="Landi L."/>
            <person name="Abate D."/>
            <person name="Pollastro S."/>
            <person name="Romanazzi G."/>
            <person name="Faretra F."/>
        </authorList>
    </citation>
    <scope>NUCLEOTIDE SEQUENCE [LARGE SCALE GENOMIC DNA]</scope>
    <source>
        <strain evidence="1 2">Mfrc123</strain>
    </source>
</reference>
<name>A0A5M9J9U4_MONFR</name>
<protein>
    <submittedName>
        <fullName evidence="1">Uncharacterized protein</fullName>
    </submittedName>
</protein>
<comment type="caution">
    <text evidence="1">The sequence shown here is derived from an EMBL/GenBank/DDBJ whole genome shotgun (WGS) entry which is preliminary data.</text>
</comment>
<dbReference type="AlphaFoldDB" id="A0A5M9J9U4"/>
<evidence type="ECO:0000313" key="2">
    <source>
        <dbReference type="Proteomes" id="UP000322873"/>
    </source>
</evidence>
<dbReference type="Proteomes" id="UP000322873">
    <property type="component" value="Unassembled WGS sequence"/>
</dbReference>
<organism evidence="1 2">
    <name type="scientific">Monilinia fructicola</name>
    <name type="common">Brown rot fungus</name>
    <name type="synonym">Ciboria fructicola</name>
    <dbReference type="NCBI Taxonomy" id="38448"/>
    <lineage>
        <taxon>Eukaryota</taxon>
        <taxon>Fungi</taxon>
        <taxon>Dikarya</taxon>
        <taxon>Ascomycota</taxon>
        <taxon>Pezizomycotina</taxon>
        <taxon>Leotiomycetes</taxon>
        <taxon>Helotiales</taxon>
        <taxon>Sclerotiniaceae</taxon>
        <taxon>Monilinia</taxon>
    </lineage>
</organism>
<proteinExistence type="predicted"/>
<accession>A0A5M9J9U4</accession>